<reference evidence="5 6" key="1">
    <citation type="submission" date="2011-03" db="EMBL/GenBank/DDBJ databases">
        <title>The complete genome of Archaeoglobus veneficus SNP6.</title>
        <authorList>
            <consortium name="US DOE Joint Genome Institute (JGI-PGF)"/>
            <person name="Lucas S."/>
            <person name="Copeland A."/>
            <person name="Lapidus A."/>
            <person name="Bruce D."/>
            <person name="Goodwin L."/>
            <person name="Pitluck S."/>
            <person name="Kyrpides N."/>
            <person name="Mavromatis K."/>
            <person name="Pagani I."/>
            <person name="Ivanova N."/>
            <person name="Mikhailova N."/>
            <person name="Lu M."/>
            <person name="Detter J.C."/>
            <person name="Tapia R."/>
            <person name="Han C."/>
            <person name="Land M."/>
            <person name="Hauser L."/>
            <person name="Markowitz V."/>
            <person name="Cheng J.-F."/>
            <person name="Hugenholtz P."/>
            <person name="Woyke T."/>
            <person name="Wu D."/>
            <person name="Spring S."/>
            <person name="Brambilla E."/>
            <person name="Klenk H.-P."/>
            <person name="Eisen J.A."/>
        </authorList>
    </citation>
    <scope>NUCLEOTIDE SEQUENCE [LARGE SCALE GENOMIC DNA]</scope>
    <source>
        <strain>SNP6</strain>
    </source>
</reference>
<evidence type="ECO:0000313" key="6">
    <source>
        <dbReference type="Proteomes" id="UP000008136"/>
    </source>
</evidence>
<evidence type="ECO:0000256" key="1">
    <source>
        <dbReference type="ARBA" id="ARBA00006484"/>
    </source>
</evidence>
<proteinExistence type="inferred from homology"/>
<dbReference type="Gene3D" id="3.40.50.720">
    <property type="entry name" value="NAD(P)-binding Rossmann-like Domain"/>
    <property type="match status" value="1"/>
</dbReference>
<feature type="coiled-coil region" evidence="4">
    <location>
        <begin position="289"/>
        <end position="353"/>
    </location>
</feature>
<dbReference type="EMBL" id="CP002588">
    <property type="protein sequence ID" value="AEA47281.1"/>
    <property type="molecule type" value="Genomic_DNA"/>
</dbReference>
<dbReference type="GO" id="GO:0016020">
    <property type="term" value="C:membrane"/>
    <property type="evidence" value="ECO:0007669"/>
    <property type="project" value="TreeGrafter"/>
</dbReference>
<sequence>MFKKLEKMGLSQTDLAGKVAVITGGGRGIGKELARALAWLGANVIIAEITEDGAEVEALIRSEGGSALYVRTDVSDESSVKRLAEKSFKEFGKVDILINNATIVETGSILEMPLEKWEKSWRVDVLAAVRLIKTFLPGMLERKYGVIVTVTSDEGMPYVAPYSASKAALNSLGLSLAAELSEESGVSVFVFAPGMVDTPGIRKAARELAPLYGMTYEEFINQNVNPGYDGLMPAEDCAAGFAYCIVHAKDYHGQIADPLLPLAKTGLSFSFGEEKSGAQPEPSEKIIQKKNVLELAKEVKKILEDVEKETNELDLFRRMWVTRTFRKRCGMSIEDWLNTISELVSELEEYDKAKRSGDTVKIEYIRGKLLWVKNSLVRLADYFRKNMKDAEGYFNDPEALSRALKVLAYRENTVRSLVILLEQRSE</sequence>
<dbReference type="AlphaFoldDB" id="F2KN05"/>
<dbReference type="CDD" id="cd05233">
    <property type="entry name" value="SDR_c"/>
    <property type="match status" value="1"/>
</dbReference>
<keyword evidence="6" id="KW-1185">Reference proteome</keyword>
<evidence type="ECO:0000256" key="3">
    <source>
        <dbReference type="RuleBase" id="RU000363"/>
    </source>
</evidence>
<comment type="similarity">
    <text evidence="1 3">Belongs to the short-chain dehydrogenases/reductases (SDR) family.</text>
</comment>
<evidence type="ECO:0000256" key="4">
    <source>
        <dbReference type="SAM" id="Coils"/>
    </source>
</evidence>
<evidence type="ECO:0000256" key="2">
    <source>
        <dbReference type="ARBA" id="ARBA00023002"/>
    </source>
</evidence>
<keyword evidence="2 5" id="KW-0560">Oxidoreductase</keyword>
<organism evidence="5 6">
    <name type="scientific">Archaeoglobus veneficus (strain DSM 11195 / SNP6)</name>
    <dbReference type="NCBI Taxonomy" id="693661"/>
    <lineage>
        <taxon>Archaea</taxon>
        <taxon>Methanobacteriati</taxon>
        <taxon>Methanobacteriota</taxon>
        <taxon>Archaeoglobi</taxon>
        <taxon>Archaeoglobales</taxon>
        <taxon>Archaeoglobaceae</taxon>
        <taxon>Archaeoglobus</taxon>
    </lineage>
</organism>
<dbReference type="PANTHER" id="PTHR44196:SF1">
    <property type="entry name" value="DEHYDROGENASE_REDUCTASE SDR FAMILY MEMBER 7B"/>
    <property type="match status" value="1"/>
</dbReference>
<name>F2KN05_ARCVS</name>
<evidence type="ECO:0000313" key="5">
    <source>
        <dbReference type="EMBL" id="AEA47281.1"/>
    </source>
</evidence>
<dbReference type="PRINTS" id="PR00080">
    <property type="entry name" value="SDRFAMILY"/>
</dbReference>
<dbReference type="GO" id="GO:0004316">
    <property type="term" value="F:3-oxoacyl-[acyl-carrier-protein] reductase (NADPH) activity"/>
    <property type="evidence" value="ECO:0007669"/>
    <property type="project" value="UniProtKB-EC"/>
</dbReference>
<keyword evidence="4" id="KW-0175">Coiled coil</keyword>
<dbReference type="SUPFAM" id="SSF51735">
    <property type="entry name" value="NAD(P)-binding Rossmann-fold domains"/>
    <property type="match status" value="1"/>
</dbReference>
<dbReference type="PRINTS" id="PR00081">
    <property type="entry name" value="GDHRDH"/>
</dbReference>
<dbReference type="EC" id="1.1.1.100" evidence="5"/>
<dbReference type="PANTHER" id="PTHR44196">
    <property type="entry name" value="DEHYDROGENASE/REDUCTASE SDR FAMILY MEMBER 7B"/>
    <property type="match status" value="1"/>
</dbReference>
<gene>
    <name evidence="5" type="ordered locus">Arcve_1275</name>
</gene>
<dbReference type="InterPro" id="IPR036291">
    <property type="entry name" value="NAD(P)-bd_dom_sf"/>
</dbReference>
<dbReference type="eggNOG" id="arCOG01259">
    <property type="taxonomic scope" value="Archaea"/>
</dbReference>
<accession>F2KN05</accession>
<protein>
    <submittedName>
        <fullName evidence="5">3-oxoacyl-(Acyl-carrier-protein) reductase</fullName>
        <ecNumber evidence="5">1.1.1.100</ecNumber>
    </submittedName>
</protein>
<dbReference type="HOGENOM" id="CLU_635542_0_0_2"/>
<dbReference type="Pfam" id="PF00106">
    <property type="entry name" value="adh_short"/>
    <property type="match status" value="1"/>
</dbReference>
<dbReference type="RefSeq" id="WP_013683943.1">
    <property type="nucleotide sequence ID" value="NC_015320.1"/>
</dbReference>
<dbReference type="GeneID" id="10394396"/>
<dbReference type="OrthoDB" id="24596at2157"/>
<dbReference type="InterPro" id="IPR002347">
    <property type="entry name" value="SDR_fam"/>
</dbReference>
<dbReference type="STRING" id="693661.Arcve_1275"/>
<dbReference type="Proteomes" id="UP000008136">
    <property type="component" value="Chromosome"/>
</dbReference>
<dbReference type="KEGG" id="ave:Arcve_1275"/>